<keyword evidence="3" id="KW-1185">Reference proteome</keyword>
<dbReference type="PATRIC" id="fig|359131.3.peg.1716"/>
<name>A0A0F2T8N1_STRR3</name>
<evidence type="ECO:0000313" key="3">
    <source>
        <dbReference type="Proteomes" id="UP000033699"/>
    </source>
</evidence>
<dbReference type="OrthoDB" id="370015at2"/>
<dbReference type="Gene3D" id="3.90.226.10">
    <property type="entry name" value="2-enoyl-CoA Hydratase, Chain A, domain 1"/>
    <property type="match status" value="1"/>
</dbReference>
<dbReference type="Gene3D" id="1.10.12.10">
    <property type="entry name" value="Lyase 2-enoyl-coa Hydratase, Chain A, domain 2"/>
    <property type="match status" value="1"/>
</dbReference>
<gene>
    <name evidence="2" type="ORF">VM95_35525</name>
</gene>
<dbReference type="InterPro" id="IPR001753">
    <property type="entry name" value="Enoyl-CoA_hydra/iso"/>
</dbReference>
<dbReference type="InterPro" id="IPR029045">
    <property type="entry name" value="ClpP/crotonase-like_dom_sf"/>
</dbReference>
<evidence type="ECO:0000256" key="1">
    <source>
        <dbReference type="ARBA" id="ARBA00005254"/>
    </source>
</evidence>
<sequence>MTSAAPLVRVTTADAVTTLTLDSPHNRNALSSRLMSELHAGLAVAAANRDVRAVVLTHTGKVFCAGADLSEATGADPTVGPRGLVELQKAIVDCTKPVIAVVDGHARAGGLGLIGAADLAIAGPAATFAFTEVRLGLAPAVISLPLRPKLDPRAASRYYLTGEVFDAAEAARIGLLTRAADSAEGVEGALKELLDALRLGSPQGLAESKRLANADVVRSFARDADELVQLSARLFGSAEAQEGMRAFLEKRPANWVR</sequence>
<reference evidence="2 3" key="1">
    <citation type="submission" date="2015-02" db="EMBL/GenBank/DDBJ databases">
        <authorList>
            <person name="Ju K.-S."/>
            <person name="Doroghazi J.R."/>
            <person name="Metcalf W."/>
        </authorList>
    </citation>
    <scope>NUCLEOTIDE SEQUENCE [LARGE SCALE GENOMIC DNA]</scope>
    <source>
        <strain evidence="2 3">ATCC 31215</strain>
    </source>
</reference>
<dbReference type="EMBL" id="JZKH01000143">
    <property type="protein sequence ID" value="KJS58092.1"/>
    <property type="molecule type" value="Genomic_DNA"/>
</dbReference>
<evidence type="ECO:0000313" key="2">
    <source>
        <dbReference type="EMBL" id="KJS58092.1"/>
    </source>
</evidence>
<comment type="caution">
    <text evidence="2">The sequence shown here is derived from an EMBL/GenBank/DDBJ whole genome shotgun (WGS) entry which is preliminary data.</text>
</comment>
<dbReference type="NCBIfam" id="NF005879">
    <property type="entry name" value="PRK07827.1"/>
    <property type="match status" value="1"/>
</dbReference>
<dbReference type="SUPFAM" id="SSF52096">
    <property type="entry name" value="ClpP/crotonase"/>
    <property type="match status" value="1"/>
</dbReference>
<dbReference type="InterPro" id="IPR051683">
    <property type="entry name" value="Enoyl-CoA_Hydratase/Isomerase"/>
</dbReference>
<dbReference type="Pfam" id="PF00378">
    <property type="entry name" value="ECH_1"/>
    <property type="match status" value="1"/>
</dbReference>
<accession>A0A0F2T8N1</accession>
<dbReference type="AlphaFoldDB" id="A0A0F2T8N1"/>
<protein>
    <submittedName>
        <fullName evidence="2">Enoyl-CoA hydratase</fullName>
    </submittedName>
</protein>
<dbReference type="Proteomes" id="UP000033699">
    <property type="component" value="Unassembled WGS sequence"/>
</dbReference>
<dbReference type="CDD" id="cd06558">
    <property type="entry name" value="crotonase-like"/>
    <property type="match status" value="1"/>
</dbReference>
<organism evidence="2 3">
    <name type="scientific">Streptomyces rubellomurinus (strain ATCC 31215)</name>
    <dbReference type="NCBI Taxonomy" id="359131"/>
    <lineage>
        <taxon>Bacteria</taxon>
        <taxon>Bacillati</taxon>
        <taxon>Actinomycetota</taxon>
        <taxon>Actinomycetes</taxon>
        <taxon>Kitasatosporales</taxon>
        <taxon>Streptomycetaceae</taxon>
        <taxon>Streptomyces</taxon>
    </lineage>
</organism>
<comment type="similarity">
    <text evidence="1">Belongs to the enoyl-CoA hydratase/isomerase family.</text>
</comment>
<dbReference type="RefSeq" id="WP_045704978.1">
    <property type="nucleotide sequence ID" value="NZ_JZKH01000143.1"/>
</dbReference>
<proteinExistence type="inferred from homology"/>
<dbReference type="InterPro" id="IPR014748">
    <property type="entry name" value="Enoyl-CoA_hydra_C"/>
</dbReference>
<dbReference type="PANTHER" id="PTHR42964">
    <property type="entry name" value="ENOYL-COA HYDRATASE"/>
    <property type="match status" value="1"/>
</dbReference>
<dbReference type="GO" id="GO:0003824">
    <property type="term" value="F:catalytic activity"/>
    <property type="evidence" value="ECO:0007669"/>
    <property type="project" value="UniProtKB-ARBA"/>
</dbReference>
<dbReference type="PANTHER" id="PTHR42964:SF1">
    <property type="entry name" value="POLYKETIDE BIOSYNTHESIS ENOYL-COA HYDRATASE PKSH-RELATED"/>
    <property type="match status" value="1"/>
</dbReference>